<sequence length="150" mass="17795">MCSIKEISHLVILQRFDLDTKLKKLKSMDFILLDSLAKDSKTYFNDKKNYFNFPAAIALIILEKKTYQFLMKKRNIYTYDHKLFLTKALNSRSEKFESENLIIKKNLNFSSIVLFGTSHLTIYTPVLNQVKLDRFRLIFWNVAKNQQIDD</sequence>
<proteinExistence type="predicted"/>
<name>A0A3M7SRE1_BRAPC</name>
<evidence type="ECO:0000313" key="1">
    <source>
        <dbReference type="EMBL" id="RNA38200.1"/>
    </source>
</evidence>
<reference evidence="1 2" key="1">
    <citation type="journal article" date="2018" name="Sci. Rep.">
        <title>Genomic signatures of local adaptation to the degree of environmental predictability in rotifers.</title>
        <authorList>
            <person name="Franch-Gras L."/>
            <person name="Hahn C."/>
            <person name="Garcia-Roger E.M."/>
            <person name="Carmona M.J."/>
            <person name="Serra M."/>
            <person name="Gomez A."/>
        </authorList>
    </citation>
    <scope>NUCLEOTIDE SEQUENCE [LARGE SCALE GENOMIC DNA]</scope>
    <source>
        <strain evidence="1">HYR1</strain>
    </source>
</reference>
<dbReference type="EMBL" id="REGN01000908">
    <property type="protein sequence ID" value="RNA38200.1"/>
    <property type="molecule type" value="Genomic_DNA"/>
</dbReference>
<dbReference type="AlphaFoldDB" id="A0A3M7SRE1"/>
<accession>A0A3M7SRE1</accession>
<keyword evidence="2" id="KW-1185">Reference proteome</keyword>
<evidence type="ECO:0000313" key="2">
    <source>
        <dbReference type="Proteomes" id="UP000276133"/>
    </source>
</evidence>
<organism evidence="1 2">
    <name type="scientific">Brachionus plicatilis</name>
    <name type="common">Marine rotifer</name>
    <name type="synonym">Brachionus muelleri</name>
    <dbReference type="NCBI Taxonomy" id="10195"/>
    <lineage>
        <taxon>Eukaryota</taxon>
        <taxon>Metazoa</taxon>
        <taxon>Spiralia</taxon>
        <taxon>Gnathifera</taxon>
        <taxon>Rotifera</taxon>
        <taxon>Eurotatoria</taxon>
        <taxon>Monogononta</taxon>
        <taxon>Pseudotrocha</taxon>
        <taxon>Ploima</taxon>
        <taxon>Brachionidae</taxon>
        <taxon>Brachionus</taxon>
    </lineage>
</organism>
<protein>
    <submittedName>
        <fullName evidence="1">Uncharacterized protein</fullName>
    </submittedName>
</protein>
<gene>
    <name evidence="1" type="ORF">BpHYR1_046069</name>
</gene>
<comment type="caution">
    <text evidence="1">The sequence shown here is derived from an EMBL/GenBank/DDBJ whole genome shotgun (WGS) entry which is preliminary data.</text>
</comment>
<dbReference type="Proteomes" id="UP000276133">
    <property type="component" value="Unassembled WGS sequence"/>
</dbReference>